<gene>
    <name evidence="1" type="ORF">HQN85_07735</name>
</gene>
<name>A0ABX2DE95_9SPHI</name>
<organism evidence="1 2">
    <name type="scientific">Pedobacter boryungensis</name>
    <dbReference type="NCBI Taxonomy" id="869962"/>
    <lineage>
        <taxon>Bacteria</taxon>
        <taxon>Pseudomonadati</taxon>
        <taxon>Bacteroidota</taxon>
        <taxon>Sphingobacteriia</taxon>
        <taxon>Sphingobacteriales</taxon>
        <taxon>Sphingobacteriaceae</taxon>
        <taxon>Pedobacter</taxon>
    </lineage>
</organism>
<evidence type="ECO:0000313" key="2">
    <source>
        <dbReference type="Proteomes" id="UP000762110"/>
    </source>
</evidence>
<dbReference type="Proteomes" id="UP000762110">
    <property type="component" value="Unassembled WGS sequence"/>
</dbReference>
<evidence type="ECO:0008006" key="3">
    <source>
        <dbReference type="Google" id="ProtNLM"/>
    </source>
</evidence>
<dbReference type="InterPro" id="IPR054213">
    <property type="entry name" value="DUF6920"/>
</dbReference>
<dbReference type="Pfam" id="PF21900">
    <property type="entry name" value="DUF6920"/>
    <property type="match status" value="1"/>
</dbReference>
<accession>A0ABX2DE95</accession>
<protein>
    <recommendedName>
        <fullName evidence="3">DUF3883 domain-containing protein</fullName>
    </recommendedName>
</protein>
<proteinExistence type="predicted"/>
<sequence length="257" mass="30219">MEIGELKTFFSLELRRARALVKRIYTGKRKLEELPMTLQHFLIHSGFMTDVNIHQTKIEWKSAALKFNKTANWKSINCIQHNFLPDPIRLVYMKSKMFGIFSLEAFDSFRHGRGAMMVRMAKIFNITNAKGPEMDKAELVTILAETMIIPDYALQTYIQWEEISHYEIKGTISYYGIKASGIFYFNNNFEIEKFETEDRCYTDKNGKFHSIKWTAECSDYTRHRELSFPTNFKATWNFPTGDFTYFKGEIDNIIINP</sequence>
<evidence type="ECO:0000313" key="1">
    <source>
        <dbReference type="EMBL" id="NQX31611.1"/>
    </source>
</evidence>
<keyword evidence="2" id="KW-1185">Reference proteome</keyword>
<dbReference type="EMBL" id="JABMKV010000002">
    <property type="protein sequence ID" value="NQX31611.1"/>
    <property type="molecule type" value="Genomic_DNA"/>
</dbReference>
<dbReference type="RefSeq" id="WP_173270925.1">
    <property type="nucleotide sequence ID" value="NZ_JABMKV010000002.1"/>
</dbReference>
<comment type="caution">
    <text evidence="1">The sequence shown here is derived from an EMBL/GenBank/DDBJ whole genome shotgun (WGS) entry which is preliminary data.</text>
</comment>
<reference evidence="1 2" key="1">
    <citation type="submission" date="2020-05" db="EMBL/GenBank/DDBJ databases">
        <title>Description of Pedobacter foliorum sp. nov.</title>
        <authorList>
            <person name="Qi S."/>
            <person name="Carlier A."/>
            <person name="Cnockaert M."/>
            <person name="Vandamme P."/>
        </authorList>
    </citation>
    <scope>NUCLEOTIDE SEQUENCE [LARGE SCALE GENOMIC DNA]</scope>
    <source>
        <strain evidence="1 2">LMG 31300</strain>
    </source>
</reference>